<sequence length="359" mass="39293">MKKNHFKKFLTLCFILIVGSSVFYACKKNTEVENSEPLSLNNYKSTHLKKGVTEADVQSTLKKSALLYGNKALEDILSDLVKKNKITEKGKASILASVQGKTQDQFVKGALQRISNLKNTLPLQIKKLSYSNSNPLSTTTQPGPFQELNDVGFSAFEQQVMFDYIMLELTNQGISWGCAAAIAGVGLSIAGLFIGGPVTIAAAALWGASHVLTVMSLTACAPKHKKFVEDIQLQYATEQDYIDYFTTSVSSGNSIVKLTAIPGNFSSGLRTDLFLKGIQIDSNANRIVVLEFNQQPPFEVDSLDNHSSSFNKTAGTLSLTQYGFTTTYYLEDLMSYGVISIPVAGSTLKERTLLVKLRY</sequence>
<proteinExistence type="predicted"/>
<comment type="caution">
    <text evidence="1">The sequence shown here is derived from an EMBL/GenBank/DDBJ whole genome shotgun (WGS) entry which is preliminary data.</text>
</comment>
<dbReference type="EMBL" id="JAVDTF010000002">
    <property type="protein sequence ID" value="MDR6783891.1"/>
    <property type="molecule type" value="Genomic_DNA"/>
</dbReference>
<evidence type="ECO:0000313" key="1">
    <source>
        <dbReference type="EMBL" id="MDR6783891.1"/>
    </source>
</evidence>
<protein>
    <submittedName>
        <fullName evidence="1">Uncharacterized protein</fullName>
    </submittedName>
</protein>
<accession>A0ACC6KXL2</accession>
<reference evidence="1" key="1">
    <citation type="submission" date="2023-07" db="EMBL/GenBank/DDBJ databases">
        <title>Sorghum-associated microbial communities from plants grown in Nebraska, USA.</title>
        <authorList>
            <person name="Schachtman D."/>
        </authorList>
    </citation>
    <scope>NUCLEOTIDE SEQUENCE</scope>
    <source>
        <strain evidence="1">2697</strain>
    </source>
</reference>
<name>A0ACC6KXL2_9SPHI</name>
<dbReference type="Proteomes" id="UP001246858">
    <property type="component" value="Unassembled WGS sequence"/>
</dbReference>
<keyword evidence="2" id="KW-1185">Reference proteome</keyword>
<gene>
    <name evidence="1" type="ORF">J2X78_002456</name>
</gene>
<organism evidence="1 2">
    <name type="scientific">Pedobacter africanus</name>
    <dbReference type="NCBI Taxonomy" id="151894"/>
    <lineage>
        <taxon>Bacteria</taxon>
        <taxon>Pseudomonadati</taxon>
        <taxon>Bacteroidota</taxon>
        <taxon>Sphingobacteriia</taxon>
        <taxon>Sphingobacteriales</taxon>
        <taxon>Sphingobacteriaceae</taxon>
        <taxon>Pedobacter</taxon>
    </lineage>
</organism>
<evidence type="ECO:0000313" key="2">
    <source>
        <dbReference type="Proteomes" id="UP001246858"/>
    </source>
</evidence>